<organism evidence="2 3">
    <name type="scientific">Myceligenerans crystallogenes</name>
    <dbReference type="NCBI Taxonomy" id="316335"/>
    <lineage>
        <taxon>Bacteria</taxon>
        <taxon>Bacillati</taxon>
        <taxon>Actinomycetota</taxon>
        <taxon>Actinomycetes</taxon>
        <taxon>Micrococcales</taxon>
        <taxon>Promicromonosporaceae</taxon>
        <taxon>Myceligenerans</taxon>
    </lineage>
</organism>
<feature type="domain" description="Carrier" evidence="1">
    <location>
        <begin position="3"/>
        <end position="80"/>
    </location>
</feature>
<dbReference type="SUPFAM" id="SSF47336">
    <property type="entry name" value="ACP-like"/>
    <property type="match status" value="1"/>
</dbReference>
<name>A0ABP4ZLJ0_9MICO</name>
<gene>
    <name evidence="2" type="ORF">GCM10009751_09030</name>
</gene>
<dbReference type="RefSeq" id="WP_344099923.1">
    <property type="nucleotide sequence ID" value="NZ_BAAANL010000001.1"/>
</dbReference>
<sequence>MPDSEETTRRYIRNLIADMLEINPACLAETDLLADHGADSLVLVEIVGALERTLGITVTPHDVGRMVDLRGVYAVVEAARPTS</sequence>
<dbReference type="InterPro" id="IPR036736">
    <property type="entry name" value="ACP-like_sf"/>
</dbReference>
<evidence type="ECO:0000313" key="2">
    <source>
        <dbReference type="EMBL" id="GAA1854425.1"/>
    </source>
</evidence>
<evidence type="ECO:0000313" key="3">
    <source>
        <dbReference type="Proteomes" id="UP001501094"/>
    </source>
</evidence>
<keyword evidence="3" id="KW-1185">Reference proteome</keyword>
<dbReference type="Proteomes" id="UP001501094">
    <property type="component" value="Unassembled WGS sequence"/>
</dbReference>
<reference evidence="3" key="1">
    <citation type="journal article" date="2019" name="Int. J. Syst. Evol. Microbiol.">
        <title>The Global Catalogue of Microorganisms (GCM) 10K type strain sequencing project: providing services to taxonomists for standard genome sequencing and annotation.</title>
        <authorList>
            <consortium name="The Broad Institute Genomics Platform"/>
            <consortium name="The Broad Institute Genome Sequencing Center for Infectious Disease"/>
            <person name="Wu L."/>
            <person name="Ma J."/>
        </authorList>
    </citation>
    <scope>NUCLEOTIDE SEQUENCE [LARGE SCALE GENOMIC DNA]</scope>
    <source>
        <strain evidence="3">JCM 14326</strain>
    </source>
</reference>
<protein>
    <recommendedName>
        <fullName evidence="1">Carrier domain-containing protein</fullName>
    </recommendedName>
</protein>
<dbReference type="Gene3D" id="1.10.1200.10">
    <property type="entry name" value="ACP-like"/>
    <property type="match status" value="1"/>
</dbReference>
<proteinExistence type="predicted"/>
<dbReference type="InterPro" id="IPR009081">
    <property type="entry name" value="PP-bd_ACP"/>
</dbReference>
<comment type="caution">
    <text evidence="2">The sequence shown here is derived from an EMBL/GenBank/DDBJ whole genome shotgun (WGS) entry which is preliminary data.</text>
</comment>
<dbReference type="EMBL" id="BAAANL010000001">
    <property type="protein sequence ID" value="GAA1854425.1"/>
    <property type="molecule type" value="Genomic_DNA"/>
</dbReference>
<dbReference type="Pfam" id="PF00550">
    <property type="entry name" value="PP-binding"/>
    <property type="match status" value="1"/>
</dbReference>
<dbReference type="PROSITE" id="PS50075">
    <property type="entry name" value="CARRIER"/>
    <property type="match status" value="1"/>
</dbReference>
<evidence type="ECO:0000259" key="1">
    <source>
        <dbReference type="PROSITE" id="PS50075"/>
    </source>
</evidence>
<accession>A0ABP4ZLJ0</accession>